<dbReference type="EC" id="1.14.13.148" evidence="5"/>
<dbReference type="InterPro" id="IPR020946">
    <property type="entry name" value="Flavin_mOase-like"/>
</dbReference>
<evidence type="ECO:0000256" key="4">
    <source>
        <dbReference type="ARBA" id="ARBA00023002"/>
    </source>
</evidence>
<dbReference type="AlphaFoldDB" id="A0A316GPR9"/>
<evidence type="ECO:0000256" key="2">
    <source>
        <dbReference type="ARBA" id="ARBA00022630"/>
    </source>
</evidence>
<comment type="caution">
    <text evidence="6">The sequence shown here is derived from an EMBL/GenBank/DDBJ whole genome shotgun (WGS) entry which is preliminary data.</text>
</comment>
<evidence type="ECO:0000313" key="7">
    <source>
        <dbReference type="Proteomes" id="UP000245708"/>
    </source>
</evidence>
<dbReference type="Gene3D" id="3.50.50.60">
    <property type="entry name" value="FAD/NAD(P)-binding domain"/>
    <property type="match status" value="1"/>
</dbReference>
<dbReference type="GO" id="GO:0050661">
    <property type="term" value="F:NADP binding"/>
    <property type="evidence" value="ECO:0007669"/>
    <property type="project" value="InterPro"/>
</dbReference>
<evidence type="ECO:0000256" key="5">
    <source>
        <dbReference type="ARBA" id="ARBA00034528"/>
    </source>
</evidence>
<protein>
    <recommendedName>
        <fullName evidence="5">trimethylamine monooxygenase</fullName>
        <ecNumber evidence="5">1.14.13.148</ecNumber>
    </recommendedName>
</protein>
<reference evidence="6 7" key="1">
    <citation type="submission" date="2018-05" db="EMBL/GenBank/DDBJ databases">
        <title>Genomic Encyclopedia of Type Strains, Phase IV (KMG-IV): sequencing the most valuable type-strain genomes for metagenomic binning, comparative biology and taxonomic classification.</title>
        <authorList>
            <person name="Goeker M."/>
        </authorList>
    </citation>
    <scope>NUCLEOTIDE SEQUENCE [LARGE SCALE GENOMIC DNA]</scope>
    <source>
        <strain evidence="6 7">DSM 16097</strain>
    </source>
</reference>
<dbReference type="SUPFAM" id="SSF51905">
    <property type="entry name" value="FAD/NAD(P)-binding domain"/>
    <property type="match status" value="1"/>
</dbReference>
<evidence type="ECO:0000313" key="6">
    <source>
        <dbReference type="EMBL" id="PWK62042.1"/>
    </source>
</evidence>
<dbReference type="GO" id="GO:0034899">
    <property type="term" value="F:trimethylamine monooxygenase activity"/>
    <property type="evidence" value="ECO:0007669"/>
    <property type="project" value="UniProtKB-EC"/>
</dbReference>
<accession>A0A316GPR9</accession>
<dbReference type="Proteomes" id="UP000245708">
    <property type="component" value="Unassembled WGS sequence"/>
</dbReference>
<keyword evidence="3" id="KW-0274">FAD</keyword>
<dbReference type="PANTHER" id="PTHR23023">
    <property type="entry name" value="DIMETHYLANILINE MONOOXYGENASE"/>
    <property type="match status" value="1"/>
</dbReference>
<dbReference type="GO" id="GO:0050660">
    <property type="term" value="F:flavin adenine dinucleotide binding"/>
    <property type="evidence" value="ECO:0007669"/>
    <property type="project" value="InterPro"/>
</dbReference>
<evidence type="ECO:0000256" key="1">
    <source>
        <dbReference type="ARBA" id="ARBA00009183"/>
    </source>
</evidence>
<organism evidence="6 7">
    <name type="scientific">Roseicyclus mahoneyensis</name>
    <dbReference type="NCBI Taxonomy" id="164332"/>
    <lineage>
        <taxon>Bacteria</taxon>
        <taxon>Pseudomonadati</taxon>
        <taxon>Pseudomonadota</taxon>
        <taxon>Alphaproteobacteria</taxon>
        <taxon>Rhodobacterales</taxon>
        <taxon>Roseobacteraceae</taxon>
        <taxon>Roseicyclus</taxon>
    </lineage>
</organism>
<dbReference type="InterPro" id="IPR050346">
    <property type="entry name" value="FMO-like"/>
</dbReference>
<keyword evidence="7" id="KW-1185">Reference proteome</keyword>
<gene>
    <name evidence="6" type="ORF">C7455_10167</name>
</gene>
<proteinExistence type="inferred from homology"/>
<keyword evidence="6" id="KW-0503">Monooxygenase</keyword>
<dbReference type="EMBL" id="QGGW01000001">
    <property type="protein sequence ID" value="PWK62042.1"/>
    <property type="molecule type" value="Genomic_DNA"/>
</dbReference>
<dbReference type="GO" id="GO:0004499">
    <property type="term" value="F:N,N-dimethylaniline monooxygenase activity"/>
    <property type="evidence" value="ECO:0007669"/>
    <property type="project" value="InterPro"/>
</dbReference>
<dbReference type="Pfam" id="PF00743">
    <property type="entry name" value="FMO-like"/>
    <property type="match status" value="1"/>
</dbReference>
<keyword evidence="2" id="KW-0285">Flavoprotein</keyword>
<evidence type="ECO:0000256" key="3">
    <source>
        <dbReference type="ARBA" id="ARBA00022827"/>
    </source>
</evidence>
<dbReference type="InterPro" id="IPR036188">
    <property type="entry name" value="FAD/NAD-bd_sf"/>
</dbReference>
<name>A0A316GPR9_9RHOB</name>
<keyword evidence="4" id="KW-0560">Oxidoreductase</keyword>
<sequence>MAVETSRVSKHTYISWRRGYYLIPKFILGEPVDKFYYRHRKWPQWAQLRGLKFLLNLIQGKNSAIGLPEPDHEIFGSHPTLNSDLYLAIRHGKVLPTGDIDRFDGKTVHFVDGSSREFDTVVACTGFKITHPFLDKSVLDLSTSPVRLYEKMIPENLPNLYFIGLFQPLGCIWPGAELQAKLAARHLAGLWTPKRPLKALIDAELADPDVHQVESPRHTITVNDMAFRARLKAQIARSKPAPVHRTSPGLASIAAE</sequence>
<comment type="similarity">
    <text evidence="1">Belongs to the FMO family.</text>
</comment>